<gene>
    <name evidence="2" type="ORF">CS006_09025</name>
</gene>
<comment type="caution">
    <text evidence="2">The sequence shown here is derived from an EMBL/GenBank/DDBJ whole genome shotgun (WGS) entry which is preliminary data.</text>
</comment>
<dbReference type="AlphaFoldDB" id="A0A2M9H7A2"/>
<evidence type="ECO:0000313" key="3">
    <source>
        <dbReference type="Proteomes" id="UP000229095"/>
    </source>
</evidence>
<evidence type="ECO:0000256" key="1">
    <source>
        <dbReference type="SAM" id="Coils"/>
    </source>
</evidence>
<name>A0A2M9H7A2_9BIFI</name>
<keyword evidence="3" id="KW-1185">Reference proteome</keyword>
<feature type="coiled-coil region" evidence="1">
    <location>
        <begin position="9"/>
        <end position="64"/>
    </location>
</feature>
<dbReference type="EMBL" id="PEBI01000004">
    <property type="protein sequence ID" value="PJM72693.1"/>
    <property type="molecule type" value="Genomic_DNA"/>
</dbReference>
<proteinExistence type="predicted"/>
<reference evidence="2 3" key="1">
    <citation type="submission" date="2017-10" db="EMBL/GenBank/DDBJ databases">
        <title>Draft genome sequences of strains TRE 1, TRE 9, TRE H and TRI 7, isolated from tamarins, belonging to four potential novel Bifidobacterium species.</title>
        <authorList>
            <person name="Mattarelli P."/>
            <person name="Modesto M."/>
            <person name="Puglisi E."/>
            <person name="Morelli L."/>
            <person name="Spezio C."/>
            <person name="Bonetti A."/>
            <person name="Sandri C."/>
        </authorList>
    </citation>
    <scope>NUCLEOTIDE SEQUENCE [LARGE SCALE GENOMIC DNA]</scope>
    <source>
        <strain evidence="3">TRE1</strain>
    </source>
</reference>
<dbReference type="Proteomes" id="UP000229095">
    <property type="component" value="Unassembled WGS sequence"/>
</dbReference>
<sequence length="65" mass="7481">MDLETRRKLQMQLLRIDGLKDEIGELRDRLQEPDVDAGAITARIAQLQGEIDRIHEAVERAKRGE</sequence>
<accession>A0A2M9H7A2</accession>
<dbReference type="RefSeq" id="WP_100511479.1">
    <property type="nucleotide sequence ID" value="NZ_PEBI01000004.1"/>
</dbReference>
<keyword evidence="1" id="KW-0175">Coiled coil</keyword>
<organism evidence="2 3">
    <name type="scientific">Bifidobacterium primatium</name>
    <dbReference type="NCBI Taxonomy" id="2045438"/>
    <lineage>
        <taxon>Bacteria</taxon>
        <taxon>Bacillati</taxon>
        <taxon>Actinomycetota</taxon>
        <taxon>Actinomycetes</taxon>
        <taxon>Bifidobacteriales</taxon>
        <taxon>Bifidobacteriaceae</taxon>
        <taxon>Bifidobacterium</taxon>
    </lineage>
</organism>
<evidence type="ECO:0000313" key="2">
    <source>
        <dbReference type="EMBL" id="PJM72693.1"/>
    </source>
</evidence>
<protein>
    <submittedName>
        <fullName evidence="2">Uncharacterized protein</fullName>
    </submittedName>
</protein>